<feature type="compositionally biased region" description="Basic and acidic residues" evidence="1">
    <location>
        <begin position="118"/>
        <end position="132"/>
    </location>
</feature>
<accession>A0ABR0NPJ2</accession>
<comment type="caution">
    <text evidence="2">The sequence shown here is derived from an EMBL/GenBank/DDBJ whole genome shotgun (WGS) entry which is preliminary data.</text>
</comment>
<keyword evidence="3" id="KW-1185">Reference proteome</keyword>
<sequence length="132" mass="15118">MLKYDEACQNELTETKIELERFRELHLKMREENEVVGSPFDAHAVDLNAFGEVDINQLDFDVLFPLGVVWNSFVSIWKNSSDFHLHKGPVEDNNATPLLVSDNEASYAENDIATTSSMRRDANRRKEETNVS</sequence>
<proteinExistence type="predicted"/>
<organism evidence="2 3">
    <name type="scientific">Gossypium arboreum</name>
    <name type="common">Tree cotton</name>
    <name type="synonym">Gossypium nanking</name>
    <dbReference type="NCBI Taxonomy" id="29729"/>
    <lineage>
        <taxon>Eukaryota</taxon>
        <taxon>Viridiplantae</taxon>
        <taxon>Streptophyta</taxon>
        <taxon>Embryophyta</taxon>
        <taxon>Tracheophyta</taxon>
        <taxon>Spermatophyta</taxon>
        <taxon>Magnoliopsida</taxon>
        <taxon>eudicotyledons</taxon>
        <taxon>Gunneridae</taxon>
        <taxon>Pentapetalae</taxon>
        <taxon>rosids</taxon>
        <taxon>malvids</taxon>
        <taxon>Malvales</taxon>
        <taxon>Malvaceae</taxon>
        <taxon>Malvoideae</taxon>
        <taxon>Gossypium</taxon>
    </lineage>
</organism>
<name>A0ABR0NPJ2_GOSAR</name>
<evidence type="ECO:0000256" key="1">
    <source>
        <dbReference type="SAM" id="MobiDB-lite"/>
    </source>
</evidence>
<evidence type="ECO:0000313" key="2">
    <source>
        <dbReference type="EMBL" id="KAK5803236.1"/>
    </source>
</evidence>
<evidence type="ECO:0000313" key="3">
    <source>
        <dbReference type="Proteomes" id="UP001358586"/>
    </source>
</evidence>
<dbReference type="Proteomes" id="UP001358586">
    <property type="component" value="Chromosome 9"/>
</dbReference>
<gene>
    <name evidence="2" type="ORF">PVK06_030879</name>
</gene>
<dbReference type="EMBL" id="JARKNE010000009">
    <property type="protein sequence ID" value="KAK5803236.1"/>
    <property type="molecule type" value="Genomic_DNA"/>
</dbReference>
<protein>
    <submittedName>
        <fullName evidence="2">Uncharacterized protein</fullName>
    </submittedName>
</protein>
<feature type="region of interest" description="Disordered" evidence="1">
    <location>
        <begin position="109"/>
        <end position="132"/>
    </location>
</feature>
<reference evidence="2 3" key="1">
    <citation type="submission" date="2023-03" db="EMBL/GenBank/DDBJ databases">
        <title>WGS of Gossypium arboreum.</title>
        <authorList>
            <person name="Yu D."/>
        </authorList>
    </citation>
    <scope>NUCLEOTIDE SEQUENCE [LARGE SCALE GENOMIC DNA]</scope>
    <source>
        <tissue evidence="2">Leaf</tissue>
    </source>
</reference>